<evidence type="ECO:0008006" key="3">
    <source>
        <dbReference type="Google" id="ProtNLM"/>
    </source>
</evidence>
<dbReference type="Proteomes" id="UP001603978">
    <property type="component" value="Unassembled WGS sequence"/>
</dbReference>
<dbReference type="PROSITE" id="PS00191">
    <property type="entry name" value="CYTOCHROME_B5_1"/>
    <property type="match status" value="1"/>
</dbReference>
<reference evidence="1 2" key="1">
    <citation type="submission" date="2024-10" db="EMBL/GenBank/DDBJ databases">
        <authorList>
            <person name="Topkara A.R."/>
            <person name="Saygin H."/>
        </authorList>
    </citation>
    <scope>NUCLEOTIDE SEQUENCE [LARGE SCALE GENOMIC DNA]</scope>
    <source>
        <strain evidence="1 2">M3C6</strain>
    </source>
</reference>
<name>A0ABW7AV92_9ACTN</name>
<keyword evidence="2" id="KW-1185">Reference proteome</keyword>
<evidence type="ECO:0000313" key="2">
    <source>
        <dbReference type="Proteomes" id="UP001603978"/>
    </source>
</evidence>
<gene>
    <name evidence="1" type="ORF">ACFLIM_43315</name>
</gene>
<comment type="caution">
    <text evidence="1">The sequence shown here is derived from an EMBL/GenBank/DDBJ whole genome shotgun (WGS) entry which is preliminary data.</text>
</comment>
<sequence length="312" mass="35117">MTTNDEVLTADQVEQFLDKGYVLLRECFTREAAEQYTGSIWDRLGYEADDPSTWALPSVHMPAHQRIDIRTFAPKAWRAACELVGGAERISTEQPYTWSDGFIVNLRQDADRPWQPASNESPGWHVDGNFFRHYLDSPEQGLLTLVLWSDVEHQGGATFIATDSVGPVTRFLAEHPGGLLPSPDPDDDTPVIPYADLARQCTEFVEATGQVGDVYLVHPFVLHAKSQNVLRRPRFITNSTLILAEPMRFDRPEPGEHSLVERAVLRALGVDRYDFTPAGPRTRLVSELSKTHERMLAEERRRLAATGRTDGH</sequence>
<dbReference type="Gene3D" id="2.60.120.620">
    <property type="entry name" value="q2cbj1_9rhob like domain"/>
    <property type="match status" value="1"/>
</dbReference>
<dbReference type="SUPFAM" id="SSF51197">
    <property type="entry name" value="Clavaminate synthase-like"/>
    <property type="match status" value="1"/>
</dbReference>
<dbReference type="RefSeq" id="WP_393175386.1">
    <property type="nucleotide sequence ID" value="NZ_JBICRM010000042.1"/>
</dbReference>
<protein>
    <recommendedName>
        <fullName evidence="3">Phytanoyl-CoA dioxygenase (PhyH)</fullName>
    </recommendedName>
</protein>
<proteinExistence type="predicted"/>
<organism evidence="1 2">
    <name type="scientific">Nonomuraea marmarensis</name>
    <dbReference type="NCBI Taxonomy" id="3351344"/>
    <lineage>
        <taxon>Bacteria</taxon>
        <taxon>Bacillati</taxon>
        <taxon>Actinomycetota</taxon>
        <taxon>Actinomycetes</taxon>
        <taxon>Streptosporangiales</taxon>
        <taxon>Streptosporangiaceae</taxon>
        <taxon>Nonomuraea</taxon>
    </lineage>
</organism>
<evidence type="ECO:0000313" key="1">
    <source>
        <dbReference type="EMBL" id="MFG1710018.1"/>
    </source>
</evidence>
<dbReference type="InterPro" id="IPR018506">
    <property type="entry name" value="Cyt_B5_heme-BS"/>
</dbReference>
<dbReference type="EMBL" id="JBICRM010000042">
    <property type="protein sequence ID" value="MFG1710018.1"/>
    <property type="molecule type" value="Genomic_DNA"/>
</dbReference>
<accession>A0ABW7AV92</accession>